<dbReference type="VEuPathDB" id="FungiDB:PITG_07802"/>
<dbReference type="Proteomes" id="UP000006643">
    <property type="component" value="Unassembled WGS sequence"/>
</dbReference>
<protein>
    <submittedName>
        <fullName evidence="1">Uncharacterized protein</fullName>
    </submittedName>
</protein>
<gene>
    <name evidence="1" type="ORF">PITG_07802</name>
</gene>
<dbReference type="KEGG" id="pif:PITG_07802"/>
<keyword evidence="2" id="KW-1185">Reference proteome</keyword>
<dbReference type="OMA" id="VIRTEQF"/>
<dbReference type="HOGENOM" id="CLU_069733_0_0_1"/>
<name>D0N9V1_PHYIT</name>
<dbReference type="EMBL" id="DS028129">
    <property type="protein sequence ID" value="EEY54205.1"/>
    <property type="molecule type" value="Genomic_DNA"/>
</dbReference>
<dbReference type="eggNOG" id="ENOG502RGFN">
    <property type="taxonomic scope" value="Eukaryota"/>
</dbReference>
<dbReference type="AlphaFoldDB" id="D0N9V1"/>
<reference evidence="2" key="1">
    <citation type="journal article" date="2009" name="Nature">
        <title>Genome sequence and analysis of the Irish potato famine pathogen Phytophthora infestans.</title>
        <authorList>
            <consortium name="The Broad Institute Genome Sequencing Platform"/>
            <person name="Haas B.J."/>
            <person name="Kamoun S."/>
            <person name="Zody M.C."/>
            <person name="Jiang R.H."/>
            <person name="Handsaker R.E."/>
            <person name="Cano L.M."/>
            <person name="Grabherr M."/>
            <person name="Kodira C.D."/>
            <person name="Raffaele S."/>
            <person name="Torto-Alalibo T."/>
            <person name="Bozkurt T.O."/>
            <person name="Ah-Fong A.M."/>
            <person name="Alvarado L."/>
            <person name="Anderson V.L."/>
            <person name="Armstrong M.R."/>
            <person name="Avrova A."/>
            <person name="Baxter L."/>
            <person name="Beynon J."/>
            <person name="Boevink P.C."/>
            <person name="Bollmann S.R."/>
            <person name="Bos J.I."/>
            <person name="Bulone V."/>
            <person name="Cai G."/>
            <person name="Cakir C."/>
            <person name="Carrington J.C."/>
            <person name="Chawner M."/>
            <person name="Conti L."/>
            <person name="Costanzo S."/>
            <person name="Ewan R."/>
            <person name="Fahlgren N."/>
            <person name="Fischbach M.A."/>
            <person name="Fugelstad J."/>
            <person name="Gilroy E.M."/>
            <person name="Gnerre S."/>
            <person name="Green P.J."/>
            <person name="Grenville-Briggs L.J."/>
            <person name="Griffith J."/>
            <person name="Grunwald N.J."/>
            <person name="Horn K."/>
            <person name="Horner N.R."/>
            <person name="Hu C.H."/>
            <person name="Huitema E."/>
            <person name="Jeong D.H."/>
            <person name="Jones A.M."/>
            <person name="Jones J.D."/>
            <person name="Jones R.W."/>
            <person name="Karlsson E.K."/>
            <person name="Kunjeti S.G."/>
            <person name="Lamour K."/>
            <person name="Liu Z."/>
            <person name="Ma L."/>
            <person name="Maclean D."/>
            <person name="Chibucos M.C."/>
            <person name="McDonald H."/>
            <person name="McWalters J."/>
            <person name="Meijer H.J."/>
            <person name="Morgan W."/>
            <person name="Morris P.F."/>
            <person name="Munro C.A."/>
            <person name="O'Neill K."/>
            <person name="Ospina-Giraldo M."/>
            <person name="Pinzon A."/>
            <person name="Pritchard L."/>
            <person name="Ramsahoye B."/>
            <person name="Ren Q."/>
            <person name="Restrepo S."/>
            <person name="Roy S."/>
            <person name="Sadanandom A."/>
            <person name="Savidor A."/>
            <person name="Schornack S."/>
            <person name="Schwartz D.C."/>
            <person name="Schumann U.D."/>
            <person name="Schwessinger B."/>
            <person name="Seyer L."/>
            <person name="Sharpe T."/>
            <person name="Silvar C."/>
            <person name="Song J."/>
            <person name="Studholme D.J."/>
            <person name="Sykes S."/>
            <person name="Thines M."/>
            <person name="van de Vondervoort P.J."/>
            <person name="Phuntumart V."/>
            <person name="Wawra S."/>
            <person name="Weide R."/>
            <person name="Win J."/>
            <person name="Young C."/>
            <person name="Zhou S."/>
            <person name="Fry W."/>
            <person name="Meyers B.C."/>
            <person name="van West P."/>
            <person name="Ristaino J."/>
            <person name="Govers F."/>
            <person name="Birch P.R."/>
            <person name="Whisson S.C."/>
            <person name="Judelson H.S."/>
            <person name="Nusbaum C."/>
        </authorList>
    </citation>
    <scope>NUCLEOTIDE SEQUENCE [LARGE SCALE GENOMIC DNA]</scope>
    <source>
        <strain evidence="2">T30-4</strain>
    </source>
</reference>
<organism evidence="1 2">
    <name type="scientific">Phytophthora infestans (strain T30-4)</name>
    <name type="common">Potato late blight agent</name>
    <dbReference type="NCBI Taxonomy" id="403677"/>
    <lineage>
        <taxon>Eukaryota</taxon>
        <taxon>Sar</taxon>
        <taxon>Stramenopiles</taxon>
        <taxon>Oomycota</taxon>
        <taxon>Peronosporomycetes</taxon>
        <taxon>Peronosporales</taxon>
        <taxon>Peronosporaceae</taxon>
        <taxon>Phytophthora</taxon>
    </lineage>
</organism>
<dbReference type="InParanoid" id="D0N9V1"/>
<sequence>MKFVRETQCEMEVVKPVLDELEVMRMCRSFGMMSSVNSKDFYFNVLHAREFDDDFVRFLRFELFESSCPGSVKLKGLFGKQAQVADVLVDMEACTAETAATLDDVSEGIYCAKIDPEHTEGQCNGEDNVAGVVVFSWIRDELFEPQGLRDTPAFVTTAMAAPDEQEDGELSSYSVSFHIEKQEDQPDSTSCAAVTSADLETLPEDCSKICLLKGSYPAIAVTRPMKSVIRTEQFRRTFMAVPFAEWLKEHSAKTS</sequence>
<evidence type="ECO:0000313" key="1">
    <source>
        <dbReference type="EMBL" id="EEY54205.1"/>
    </source>
</evidence>
<accession>D0N9V1</accession>
<evidence type="ECO:0000313" key="2">
    <source>
        <dbReference type="Proteomes" id="UP000006643"/>
    </source>
</evidence>
<dbReference type="RefSeq" id="XP_002904027.1">
    <property type="nucleotide sequence ID" value="XM_002903981.1"/>
</dbReference>
<proteinExistence type="predicted"/>
<dbReference type="GeneID" id="9465779"/>
<dbReference type="OrthoDB" id="166308at2759"/>